<sequence length="62" mass="7279">MLTIIIGVIIVLTIAGLWLRGIFIMAWIGLKFLWDVITFPIALIYKIVKFFTRRKKEQKQEA</sequence>
<accession>A0A6G4A7Y9</accession>
<dbReference type="EMBL" id="JAAIKC010000022">
    <property type="protein sequence ID" value="NEW09737.1"/>
    <property type="molecule type" value="Genomic_DNA"/>
</dbReference>
<keyword evidence="1" id="KW-0472">Membrane</keyword>
<gene>
    <name evidence="2" type="ORF">GK047_27835</name>
</gene>
<organism evidence="2">
    <name type="scientific">Paenibacillus sp. SYP-B3998</name>
    <dbReference type="NCBI Taxonomy" id="2678564"/>
    <lineage>
        <taxon>Bacteria</taxon>
        <taxon>Bacillati</taxon>
        <taxon>Bacillota</taxon>
        <taxon>Bacilli</taxon>
        <taxon>Bacillales</taxon>
        <taxon>Paenibacillaceae</taxon>
        <taxon>Paenibacillus</taxon>
    </lineage>
</organism>
<name>A0A6G4A7Y9_9BACL</name>
<reference evidence="2" key="1">
    <citation type="submission" date="2020-02" db="EMBL/GenBank/DDBJ databases">
        <authorList>
            <person name="Shen X.-R."/>
            <person name="Zhang Y.-X."/>
        </authorList>
    </citation>
    <scope>NUCLEOTIDE SEQUENCE</scope>
    <source>
        <strain evidence="2">SYP-B3998</strain>
    </source>
</reference>
<feature type="transmembrane region" description="Helical" evidence="1">
    <location>
        <begin position="32"/>
        <end position="51"/>
    </location>
</feature>
<keyword evidence="1" id="KW-1133">Transmembrane helix</keyword>
<dbReference type="RefSeq" id="WP_163953853.1">
    <property type="nucleotide sequence ID" value="NZ_JAAIKC010000022.1"/>
</dbReference>
<keyword evidence="1" id="KW-0812">Transmembrane</keyword>
<dbReference type="AlphaFoldDB" id="A0A6G4A7Y9"/>
<feature type="transmembrane region" description="Helical" evidence="1">
    <location>
        <begin position="5"/>
        <end position="26"/>
    </location>
</feature>
<comment type="caution">
    <text evidence="2">The sequence shown here is derived from an EMBL/GenBank/DDBJ whole genome shotgun (WGS) entry which is preliminary data.</text>
</comment>
<evidence type="ECO:0000313" key="2">
    <source>
        <dbReference type="EMBL" id="NEW09737.1"/>
    </source>
</evidence>
<evidence type="ECO:0000256" key="1">
    <source>
        <dbReference type="SAM" id="Phobius"/>
    </source>
</evidence>
<proteinExistence type="predicted"/>
<protein>
    <submittedName>
        <fullName evidence="2">Uncharacterized protein</fullName>
    </submittedName>
</protein>